<dbReference type="GO" id="GO:0005886">
    <property type="term" value="C:plasma membrane"/>
    <property type="evidence" value="ECO:0007669"/>
    <property type="project" value="UniProtKB-SubCell"/>
</dbReference>
<feature type="transmembrane region" description="Helical" evidence="8">
    <location>
        <begin position="176"/>
        <end position="196"/>
    </location>
</feature>
<evidence type="ECO:0000256" key="7">
    <source>
        <dbReference type="ARBA" id="ARBA00023170"/>
    </source>
</evidence>
<evidence type="ECO:0000256" key="4">
    <source>
        <dbReference type="ARBA" id="ARBA00022692"/>
    </source>
</evidence>
<feature type="transmembrane region" description="Helical" evidence="8">
    <location>
        <begin position="281"/>
        <end position="303"/>
    </location>
</feature>
<dbReference type="PANTHER" id="PTHR21421">
    <property type="entry name" value="GUSTATORY RECEPTOR"/>
    <property type="match status" value="1"/>
</dbReference>
<evidence type="ECO:0000256" key="3">
    <source>
        <dbReference type="ARBA" id="ARBA00022475"/>
    </source>
</evidence>
<proteinExistence type="inferred from homology"/>
<organism evidence="9 10">
    <name type="scientific">Ignelater luminosus</name>
    <name type="common">Cucubano</name>
    <name type="synonym">Pyrophorus luminosus</name>
    <dbReference type="NCBI Taxonomy" id="2038154"/>
    <lineage>
        <taxon>Eukaryota</taxon>
        <taxon>Metazoa</taxon>
        <taxon>Ecdysozoa</taxon>
        <taxon>Arthropoda</taxon>
        <taxon>Hexapoda</taxon>
        <taxon>Insecta</taxon>
        <taxon>Pterygota</taxon>
        <taxon>Neoptera</taxon>
        <taxon>Endopterygota</taxon>
        <taxon>Coleoptera</taxon>
        <taxon>Polyphaga</taxon>
        <taxon>Elateriformia</taxon>
        <taxon>Elateroidea</taxon>
        <taxon>Elateridae</taxon>
        <taxon>Agrypninae</taxon>
        <taxon>Pyrophorini</taxon>
        <taxon>Ignelater</taxon>
    </lineage>
</organism>
<evidence type="ECO:0000256" key="6">
    <source>
        <dbReference type="ARBA" id="ARBA00023136"/>
    </source>
</evidence>
<dbReference type="InterPro" id="IPR009318">
    <property type="entry name" value="Gustatory_rcpt"/>
</dbReference>
<protein>
    <recommendedName>
        <fullName evidence="11">Gustatory receptor</fullName>
    </recommendedName>
</protein>
<dbReference type="GO" id="GO:0008527">
    <property type="term" value="F:taste receptor activity"/>
    <property type="evidence" value="ECO:0007669"/>
    <property type="project" value="InterPro"/>
</dbReference>
<dbReference type="Pfam" id="PF06151">
    <property type="entry name" value="Trehalose_recp"/>
    <property type="match status" value="1"/>
</dbReference>
<dbReference type="PANTHER" id="PTHR21421:SF29">
    <property type="entry name" value="GUSTATORY RECEPTOR 5A FOR TREHALOSE-RELATED"/>
    <property type="match status" value="1"/>
</dbReference>
<dbReference type="Proteomes" id="UP000801492">
    <property type="component" value="Unassembled WGS sequence"/>
</dbReference>
<keyword evidence="5 8" id="KW-1133">Transmembrane helix</keyword>
<keyword evidence="6 8" id="KW-0472">Membrane</keyword>
<feature type="non-terminal residue" evidence="9">
    <location>
        <position position="1"/>
    </location>
</feature>
<evidence type="ECO:0000256" key="1">
    <source>
        <dbReference type="ARBA" id="ARBA00004651"/>
    </source>
</evidence>
<feature type="transmembrane region" description="Helical" evidence="8">
    <location>
        <begin position="110"/>
        <end position="135"/>
    </location>
</feature>
<feature type="transmembrane region" description="Helical" evidence="8">
    <location>
        <begin position="85"/>
        <end position="103"/>
    </location>
</feature>
<keyword evidence="7" id="KW-0675">Receptor</keyword>
<dbReference type="EMBL" id="VTPC01000795">
    <property type="protein sequence ID" value="KAF2904316.1"/>
    <property type="molecule type" value="Genomic_DNA"/>
</dbReference>
<keyword evidence="4 8" id="KW-0812">Transmembrane</keyword>
<comment type="caution">
    <text evidence="9">The sequence shown here is derived from an EMBL/GenBank/DDBJ whole genome shotgun (WGS) entry which is preliminary data.</text>
</comment>
<reference evidence="9" key="1">
    <citation type="submission" date="2019-08" db="EMBL/GenBank/DDBJ databases">
        <title>The genome of the North American firefly Photinus pyralis.</title>
        <authorList>
            <consortium name="Photinus pyralis genome working group"/>
            <person name="Fallon T.R."/>
            <person name="Sander Lower S.E."/>
            <person name="Weng J.-K."/>
        </authorList>
    </citation>
    <scope>NUCLEOTIDE SEQUENCE</scope>
    <source>
        <strain evidence="9">TRF0915ILg1</strain>
        <tissue evidence="9">Whole body</tissue>
    </source>
</reference>
<evidence type="ECO:0000313" key="9">
    <source>
        <dbReference type="EMBL" id="KAF2904316.1"/>
    </source>
</evidence>
<evidence type="ECO:0008006" key="11">
    <source>
        <dbReference type="Google" id="ProtNLM"/>
    </source>
</evidence>
<dbReference type="GO" id="GO:0050916">
    <property type="term" value="P:sensory perception of sweet taste"/>
    <property type="evidence" value="ECO:0007669"/>
    <property type="project" value="UniProtKB-ARBA"/>
</dbReference>
<keyword evidence="3" id="KW-1003">Cell membrane</keyword>
<evidence type="ECO:0000256" key="8">
    <source>
        <dbReference type="SAM" id="Phobius"/>
    </source>
</evidence>
<evidence type="ECO:0000256" key="5">
    <source>
        <dbReference type="ARBA" id="ARBA00022989"/>
    </source>
</evidence>
<gene>
    <name evidence="9" type="ORF">ILUMI_01844</name>
</gene>
<feature type="transmembrane region" description="Helical" evidence="8">
    <location>
        <begin position="208"/>
        <end position="231"/>
    </location>
</feature>
<comment type="similarity">
    <text evidence="2">Belongs to the insect chemoreceptor superfamily. Gustatory receptor (GR) family. Gr5a subfamily.</text>
</comment>
<accession>A0A8K0DHH5</accession>
<evidence type="ECO:0000313" key="10">
    <source>
        <dbReference type="Proteomes" id="UP000801492"/>
    </source>
</evidence>
<feature type="non-terminal residue" evidence="9">
    <location>
        <position position="315"/>
    </location>
</feature>
<name>A0A8K0DHH5_IGNLU</name>
<dbReference type="OrthoDB" id="5800391at2759"/>
<sequence>PLSFYICNFFGALYFVRIARNWSSLIRQWTRVEVSMKSYGFPPNIKKRFKIMTGTVLLLALAEHLLFILNALNSTWTCQNPDAEIYFGFAFPQVFTIISYSHWKAILVEVVNILVTFCWNFIDLFIMLLSSALALRFQQVSNKIENTKIMYEQFWRKIREDYNRLYFLCAVLDKHIGPLVVVSFVSNLFFICIQLYNSLKPRYGIIPAVYFFYSFGFLLGRTLAVAMYAAWINDESREPLKVLQSIPSENYCVEIERIIQQIHTTPAGITGSKFFLITRSFLLKVAGTIVTFELMLLQFGPLIREDFNVSPPYPE</sequence>
<comment type="subcellular location">
    <subcellularLocation>
        <location evidence="1">Cell membrane</location>
        <topology evidence="1">Multi-pass membrane protein</topology>
    </subcellularLocation>
</comment>
<evidence type="ECO:0000256" key="2">
    <source>
        <dbReference type="ARBA" id="ARBA00005327"/>
    </source>
</evidence>
<dbReference type="AlphaFoldDB" id="A0A8K0DHH5"/>
<feature type="transmembrane region" description="Helical" evidence="8">
    <location>
        <begin position="51"/>
        <end position="73"/>
    </location>
</feature>
<keyword evidence="10" id="KW-1185">Reference proteome</keyword>